<evidence type="ECO:0000313" key="3">
    <source>
        <dbReference type="Proteomes" id="UP001056384"/>
    </source>
</evidence>
<dbReference type="SUPFAM" id="SSF82199">
    <property type="entry name" value="SET domain"/>
    <property type="match status" value="1"/>
</dbReference>
<accession>A0A9Q9AYN1</accession>
<dbReference type="CDD" id="cd20071">
    <property type="entry name" value="SET_SMYD"/>
    <property type="match status" value="1"/>
</dbReference>
<organism evidence="2 3">
    <name type="scientific">Septoria linicola</name>
    <dbReference type="NCBI Taxonomy" id="215465"/>
    <lineage>
        <taxon>Eukaryota</taxon>
        <taxon>Fungi</taxon>
        <taxon>Dikarya</taxon>
        <taxon>Ascomycota</taxon>
        <taxon>Pezizomycotina</taxon>
        <taxon>Dothideomycetes</taxon>
        <taxon>Dothideomycetidae</taxon>
        <taxon>Mycosphaerellales</taxon>
        <taxon>Mycosphaerellaceae</taxon>
        <taxon>Septoria</taxon>
    </lineage>
</organism>
<dbReference type="InterPro" id="IPR046341">
    <property type="entry name" value="SET_dom_sf"/>
</dbReference>
<dbReference type="InterPro" id="IPR001214">
    <property type="entry name" value="SET_dom"/>
</dbReference>
<gene>
    <name evidence="2" type="ORF">Slin15195_G082440</name>
</gene>
<dbReference type="PROSITE" id="PS50280">
    <property type="entry name" value="SET"/>
    <property type="match status" value="1"/>
</dbReference>
<dbReference type="PANTHER" id="PTHR47332:SF4">
    <property type="entry name" value="SET DOMAIN-CONTAINING PROTEIN 5"/>
    <property type="match status" value="1"/>
</dbReference>
<dbReference type="Gene3D" id="2.170.270.10">
    <property type="entry name" value="SET domain"/>
    <property type="match status" value="1"/>
</dbReference>
<dbReference type="EMBL" id="CP099423">
    <property type="protein sequence ID" value="USW54925.1"/>
    <property type="molecule type" value="Genomic_DNA"/>
</dbReference>
<evidence type="ECO:0000259" key="1">
    <source>
        <dbReference type="PROSITE" id="PS50280"/>
    </source>
</evidence>
<dbReference type="AlphaFoldDB" id="A0A9Q9AYN1"/>
<sequence>MACAGPAEGNHGYYEIRKAGTKGFGAFALKHIPSGTRVLVDTALFRVEKEESQISDADILRQIQALEPQVRAKFDALPYSQTTLYTTAVRRFNLNNFQVRGRRGLSCFAHASRLNHSCLPNCSMTSIQTGKKQCRTIRDVQPDEELTFAYTELLQYMTIAERRDDLRSQFSSGRCECNLCQLPGKQQEISEMRRGLMRHLHFIVYGQDLSPMPQTIPSEYRGPQFMSKSNAAELFVRLAEAEGVEGAIVIGMYCRGCAEELDFRTKKRATVMPPAVLVKVVGWMQKVQAMKAKLMGPEYARKEDDEHFDKLVAVVNRLKAAHGRMDAMWA</sequence>
<evidence type="ECO:0000313" key="2">
    <source>
        <dbReference type="EMBL" id="USW54925.1"/>
    </source>
</evidence>
<dbReference type="PANTHER" id="PTHR47332">
    <property type="entry name" value="SET DOMAIN-CONTAINING PROTEIN 5"/>
    <property type="match status" value="1"/>
</dbReference>
<proteinExistence type="predicted"/>
<feature type="domain" description="SET" evidence="1">
    <location>
        <begin position="12"/>
        <end position="151"/>
    </location>
</feature>
<protein>
    <submittedName>
        <fullName evidence="2">SET domain-containing protein</fullName>
    </submittedName>
</protein>
<reference evidence="2" key="1">
    <citation type="submission" date="2022-06" db="EMBL/GenBank/DDBJ databases">
        <title>Complete genome sequences of two strains of the flax pathogen Septoria linicola.</title>
        <authorList>
            <person name="Lapalu N."/>
            <person name="Simon A."/>
            <person name="Demenou B."/>
            <person name="Paumier D."/>
            <person name="Guillot M.-P."/>
            <person name="Gout L."/>
            <person name="Valade R."/>
        </authorList>
    </citation>
    <scope>NUCLEOTIDE SEQUENCE</scope>
    <source>
        <strain evidence="2">SE15195</strain>
    </source>
</reference>
<keyword evidence="3" id="KW-1185">Reference proteome</keyword>
<dbReference type="Pfam" id="PF00856">
    <property type="entry name" value="SET"/>
    <property type="match status" value="1"/>
</dbReference>
<dbReference type="InterPro" id="IPR053185">
    <property type="entry name" value="SET_domain_protein"/>
</dbReference>
<dbReference type="Proteomes" id="UP001056384">
    <property type="component" value="Chromosome 6"/>
</dbReference>
<name>A0A9Q9AYN1_9PEZI</name>